<accession>A0A2T0FGP8</accession>
<organism evidence="2 3">
    <name type="scientific">Wickerhamiella sorbophila</name>
    <dbReference type="NCBI Taxonomy" id="45607"/>
    <lineage>
        <taxon>Eukaryota</taxon>
        <taxon>Fungi</taxon>
        <taxon>Dikarya</taxon>
        <taxon>Ascomycota</taxon>
        <taxon>Saccharomycotina</taxon>
        <taxon>Dipodascomycetes</taxon>
        <taxon>Dipodascales</taxon>
        <taxon>Trichomonascaceae</taxon>
        <taxon>Wickerhamiella</taxon>
    </lineage>
</organism>
<comment type="caution">
    <text evidence="2">The sequence shown here is derived from an EMBL/GenBank/DDBJ whole genome shotgun (WGS) entry which is preliminary data.</text>
</comment>
<proteinExistence type="predicted"/>
<evidence type="ECO:0000256" key="1">
    <source>
        <dbReference type="SAM" id="SignalP"/>
    </source>
</evidence>
<dbReference type="GeneID" id="36515537"/>
<name>A0A2T0FGP8_9ASCO</name>
<evidence type="ECO:0000313" key="3">
    <source>
        <dbReference type="Proteomes" id="UP000238350"/>
    </source>
</evidence>
<dbReference type="RefSeq" id="XP_024664114.1">
    <property type="nucleotide sequence ID" value="XM_024808346.1"/>
</dbReference>
<feature type="chain" id="PRO_5015741393" description="Cell wall mannoprotein 1" evidence="1">
    <location>
        <begin position="18"/>
        <end position="207"/>
    </location>
</feature>
<keyword evidence="3" id="KW-1185">Reference proteome</keyword>
<evidence type="ECO:0008006" key="4">
    <source>
        <dbReference type="Google" id="ProtNLM"/>
    </source>
</evidence>
<dbReference type="Proteomes" id="UP000238350">
    <property type="component" value="Unassembled WGS sequence"/>
</dbReference>
<feature type="signal peptide" evidence="1">
    <location>
        <begin position="1"/>
        <end position="17"/>
    </location>
</feature>
<reference evidence="2 3" key="1">
    <citation type="submission" date="2017-04" db="EMBL/GenBank/DDBJ databases">
        <title>Genome sequencing of [Candida] sorbophila.</title>
        <authorList>
            <person name="Ahn J.O."/>
        </authorList>
    </citation>
    <scope>NUCLEOTIDE SEQUENCE [LARGE SCALE GENOMIC DNA]</scope>
    <source>
        <strain evidence="2 3">DS02</strain>
    </source>
</reference>
<dbReference type="AlphaFoldDB" id="A0A2T0FGP8"/>
<sequence length="207" mass="21008">MKTSVIATSVLATVAIAAPTEPCITSAAPQNIDDPLLSSVQAVRPPLSTLISLVNSLQSSDGLQGALAIQQSYYPLYTSVLSLSSAANNHAIVSPNNVVTYLSALNSLVGDISTLMSELDQKANIFQGVGAGSIVVADITSLAGPAAAIESNLFTLIPSNAPCDEVTVAQSVASEFSSAFAGAAKVYTITKGIPSFPAAPTNCAAYC</sequence>
<keyword evidence="1" id="KW-0732">Signal</keyword>
<gene>
    <name evidence="2" type="ORF">B9G98_01788</name>
</gene>
<evidence type="ECO:0000313" key="2">
    <source>
        <dbReference type="EMBL" id="PRT54168.1"/>
    </source>
</evidence>
<dbReference type="EMBL" id="NDIQ01000001">
    <property type="protein sequence ID" value="PRT54168.1"/>
    <property type="molecule type" value="Genomic_DNA"/>
</dbReference>
<protein>
    <recommendedName>
        <fullName evidence="4">Cell wall mannoprotein 1</fullName>
    </recommendedName>
</protein>